<dbReference type="GO" id="GO:0046872">
    <property type="term" value="F:metal ion binding"/>
    <property type="evidence" value="ECO:0007669"/>
    <property type="project" value="UniProtKB-UniRule"/>
</dbReference>
<keyword evidence="2 4" id="KW-0479">Metal-binding</keyword>
<name>A0A4V4H4V4_MUSBA</name>
<gene>
    <name evidence="5" type="ORF">C4D60_Mb10t16310</name>
</gene>
<evidence type="ECO:0000256" key="4">
    <source>
        <dbReference type="RuleBase" id="RU369052"/>
    </source>
</evidence>
<keyword evidence="6" id="KW-1185">Reference proteome</keyword>
<dbReference type="PANTHER" id="PTHR33543">
    <property type="entry name" value="METALLOTHIONEIN-LIKE PROTEIN 2A"/>
    <property type="match status" value="1"/>
</dbReference>
<keyword evidence="3 4" id="KW-0480">Metal-thiolate cluster</keyword>
<evidence type="ECO:0000313" key="6">
    <source>
        <dbReference type="Proteomes" id="UP000317650"/>
    </source>
</evidence>
<organism evidence="5 6">
    <name type="scientific">Musa balbisiana</name>
    <name type="common">Banana</name>
    <dbReference type="NCBI Taxonomy" id="52838"/>
    <lineage>
        <taxon>Eukaryota</taxon>
        <taxon>Viridiplantae</taxon>
        <taxon>Streptophyta</taxon>
        <taxon>Embryophyta</taxon>
        <taxon>Tracheophyta</taxon>
        <taxon>Spermatophyta</taxon>
        <taxon>Magnoliopsida</taxon>
        <taxon>Liliopsida</taxon>
        <taxon>Zingiberales</taxon>
        <taxon>Musaceae</taxon>
        <taxon>Musa</taxon>
    </lineage>
</organism>
<dbReference type="PANTHER" id="PTHR33543:SF33">
    <property type="entry name" value="METALLOTHIONEIN-LIKE PROTEIN 2B"/>
    <property type="match status" value="1"/>
</dbReference>
<comment type="function">
    <text evidence="4">Metallothioneins have a high content of cysteine residues that bind various heavy metals.</text>
</comment>
<comment type="similarity">
    <text evidence="1 4">Belongs to the metallothionein superfamily. Type 15 family.</text>
</comment>
<reference evidence="5 6" key="1">
    <citation type="journal article" date="2019" name="Nat. Plants">
        <title>Genome sequencing of Musa balbisiana reveals subgenome evolution and function divergence in polyploid bananas.</title>
        <authorList>
            <person name="Yao X."/>
        </authorList>
    </citation>
    <scope>NUCLEOTIDE SEQUENCE [LARGE SCALE GENOMIC DNA]</scope>
    <source>
        <strain evidence="6">cv. DH-PKW</strain>
        <tissue evidence="5">Leaves</tissue>
    </source>
</reference>
<dbReference type="Pfam" id="PF01439">
    <property type="entry name" value="Metallothio_2"/>
    <property type="match status" value="1"/>
</dbReference>
<sequence>MSCCGGNCGCTSGCKCGSGCGGCSMYPDLGGERGTTTASIINLGAMTGKLRAEIDSNQKSQFKTKGPTEAAPPAEGLSFSWLLSVVLSFPFRRLLECLFAGVAFRFLSCSSVRPSSSRIPPALLALRVARMLAIVALLVILRVTGALRVAKEEAGDSCAAEGESRDSFADGGEARDSWAAEGATLLLAVVELLVTLRRTGVLGEEAAE</sequence>
<dbReference type="InterPro" id="IPR000347">
    <property type="entry name" value="Metalthion_15p"/>
</dbReference>
<comment type="caution">
    <text evidence="5">The sequence shown here is derived from an EMBL/GenBank/DDBJ whole genome shotgun (WGS) entry which is preliminary data.</text>
</comment>
<evidence type="ECO:0000256" key="1">
    <source>
        <dbReference type="ARBA" id="ARBA00005802"/>
    </source>
</evidence>
<dbReference type="EMBL" id="PYDT01000008">
    <property type="protein sequence ID" value="THU53616.1"/>
    <property type="molecule type" value="Genomic_DNA"/>
</dbReference>
<protein>
    <recommendedName>
        <fullName evidence="4">Metallothionein-like protein</fullName>
    </recommendedName>
</protein>
<dbReference type="Proteomes" id="UP000317650">
    <property type="component" value="Chromosome 10"/>
</dbReference>
<evidence type="ECO:0000313" key="5">
    <source>
        <dbReference type="EMBL" id="THU53616.1"/>
    </source>
</evidence>
<accession>A0A4V4H4V4</accession>
<dbReference type="AlphaFoldDB" id="A0A4V4H4V4"/>
<proteinExistence type="inferred from homology"/>
<evidence type="ECO:0000256" key="2">
    <source>
        <dbReference type="ARBA" id="ARBA00022723"/>
    </source>
</evidence>
<evidence type="ECO:0000256" key="3">
    <source>
        <dbReference type="ARBA" id="ARBA00022851"/>
    </source>
</evidence>